<accession>A0ABU9WY54</accession>
<feature type="region of interest" description="Disordered" evidence="1">
    <location>
        <begin position="525"/>
        <end position="578"/>
    </location>
</feature>
<proteinExistence type="predicted"/>
<dbReference type="EMBL" id="JBDFRB010000003">
    <property type="protein sequence ID" value="MEN2743777.1"/>
    <property type="molecule type" value="Genomic_DNA"/>
</dbReference>
<feature type="transmembrane region" description="Helical" evidence="2">
    <location>
        <begin position="270"/>
        <end position="289"/>
    </location>
</feature>
<feature type="compositionally biased region" description="Low complexity" evidence="1">
    <location>
        <begin position="525"/>
        <end position="536"/>
    </location>
</feature>
<name>A0ABU9WY54_9MICC</name>
<feature type="domain" description="YdbS-like PH" evidence="3">
    <location>
        <begin position="106"/>
        <end position="183"/>
    </location>
</feature>
<comment type="caution">
    <text evidence="4">The sequence shown here is derived from an EMBL/GenBank/DDBJ whole genome shotgun (WGS) entry which is preliminary data.</text>
</comment>
<dbReference type="Pfam" id="PF03703">
    <property type="entry name" value="bPH_2"/>
    <property type="match status" value="3"/>
</dbReference>
<dbReference type="InterPro" id="IPR014529">
    <property type="entry name" value="UCP026631"/>
</dbReference>
<dbReference type="InterPro" id="IPR005182">
    <property type="entry name" value="YdbS-like_PH"/>
</dbReference>
<feature type="domain" description="YdbS-like PH" evidence="3">
    <location>
        <begin position="295"/>
        <end position="364"/>
    </location>
</feature>
<evidence type="ECO:0000313" key="5">
    <source>
        <dbReference type="Proteomes" id="UP001422074"/>
    </source>
</evidence>
<sequence>MSAPLPGGPNGGTAGGGGPGGPVWRGPAPGTPAHDAGWRRVHPLSPWVRGWILLLALFIGVGRDWFEAVLTGRPMEGWWSDVPLPALTVGGAAVIALIIAGFALSWWSTRYQFGEKTVRLRTGILFRQHREARIDRVQAVDVVQPLLARVFGLAELRFEVADAGESALRLAFLPLAEAHELRAKVMAAAAAARAREHASAPSVPPGAPPALAPAPLAPGPALPAAPPPHETLLAAVPLGRVLAAAALSPEFVGMVLALVAAGIFDAASGARVLAVALIPMLLAFAASVWGRINRSWRFRVLATDQGLRLRYGLLETRTQTVAEGRVQAIGIRQPLLWRPFGWWSVKVNVAGYGRASEEERGKSLVLPVGTVEDVFRLLGAILPDPGLPDPGAAAPGAGPETSAAAPARAVFEAGLTGSGTGHGFLHAPSPARWLDPLTWRRNAYLATRTALLARTGRFARALVIVPHERTQSIALTQGPLERRLGLASVELHSTSSVFPAAVPHLSSHDAEALFAAQAVRAARARGRASAGGSPRAVPAEERPPSSALSTPSAPPAPSAPSAPSAPPAPPETREGENR</sequence>
<keyword evidence="2" id="KW-0812">Transmembrane</keyword>
<gene>
    <name evidence="4" type="ORF">ABCQ75_04395</name>
</gene>
<feature type="compositionally biased region" description="Gly residues" evidence="1">
    <location>
        <begin position="8"/>
        <end position="23"/>
    </location>
</feature>
<dbReference type="PANTHER" id="PTHR34473">
    <property type="entry name" value="UPF0699 TRANSMEMBRANE PROTEIN YDBS"/>
    <property type="match status" value="1"/>
</dbReference>
<keyword evidence="2" id="KW-1133">Transmembrane helix</keyword>
<dbReference type="Proteomes" id="UP001422074">
    <property type="component" value="Unassembled WGS sequence"/>
</dbReference>
<evidence type="ECO:0000256" key="1">
    <source>
        <dbReference type="SAM" id="MobiDB-lite"/>
    </source>
</evidence>
<evidence type="ECO:0000259" key="3">
    <source>
        <dbReference type="Pfam" id="PF03703"/>
    </source>
</evidence>
<feature type="transmembrane region" description="Helical" evidence="2">
    <location>
        <begin position="86"/>
        <end position="107"/>
    </location>
</feature>
<evidence type="ECO:0000313" key="4">
    <source>
        <dbReference type="EMBL" id="MEN2743777.1"/>
    </source>
</evidence>
<protein>
    <submittedName>
        <fullName evidence="4">PH domain-containing protein</fullName>
    </submittedName>
</protein>
<organism evidence="4 5">
    <name type="scientific">Sinomonas halotolerans</name>
    <dbReference type="NCBI Taxonomy" id="1644133"/>
    <lineage>
        <taxon>Bacteria</taxon>
        <taxon>Bacillati</taxon>
        <taxon>Actinomycetota</taxon>
        <taxon>Actinomycetes</taxon>
        <taxon>Micrococcales</taxon>
        <taxon>Micrococcaceae</taxon>
        <taxon>Sinomonas</taxon>
    </lineage>
</organism>
<evidence type="ECO:0000256" key="2">
    <source>
        <dbReference type="SAM" id="Phobius"/>
    </source>
</evidence>
<feature type="transmembrane region" description="Helical" evidence="2">
    <location>
        <begin position="47"/>
        <end position="66"/>
    </location>
</feature>
<feature type="domain" description="YdbS-like PH" evidence="3">
    <location>
        <begin position="439"/>
        <end position="513"/>
    </location>
</feature>
<reference evidence="4 5" key="1">
    <citation type="submission" date="2024-05" db="EMBL/GenBank/DDBJ databases">
        <title>Sinomonas sp. nov., isolated from a waste landfill.</title>
        <authorList>
            <person name="Zhao Y."/>
        </authorList>
    </citation>
    <scope>NUCLEOTIDE SEQUENCE [LARGE SCALE GENOMIC DNA]</scope>
    <source>
        <strain evidence="4 5">CCTCC AB2014300</strain>
    </source>
</reference>
<dbReference type="PIRSF" id="PIRSF026631">
    <property type="entry name" value="UCP026631"/>
    <property type="match status" value="1"/>
</dbReference>
<keyword evidence="2" id="KW-0472">Membrane</keyword>
<dbReference type="PANTHER" id="PTHR34473:SF2">
    <property type="entry name" value="UPF0699 TRANSMEMBRANE PROTEIN YDBT"/>
    <property type="match status" value="1"/>
</dbReference>
<keyword evidence="5" id="KW-1185">Reference proteome</keyword>
<dbReference type="RefSeq" id="WP_345883321.1">
    <property type="nucleotide sequence ID" value="NZ_JBDFRB010000003.1"/>
</dbReference>
<feature type="region of interest" description="Disordered" evidence="1">
    <location>
        <begin position="1"/>
        <end position="31"/>
    </location>
</feature>
<feature type="transmembrane region" description="Helical" evidence="2">
    <location>
        <begin position="241"/>
        <end position="264"/>
    </location>
</feature>
<feature type="compositionally biased region" description="Pro residues" evidence="1">
    <location>
        <begin position="552"/>
        <end position="570"/>
    </location>
</feature>